<gene>
    <name evidence="4" type="ORF">g.30958</name>
</gene>
<name>A0A1B6MIM0_9HEMI</name>
<dbReference type="SMART" id="SM01218">
    <property type="entry name" value="FoP_duplication"/>
    <property type="match status" value="1"/>
</dbReference>
<organism evidence="4">
    <name type="scientific">Graphocephala atropunctata</name>
    <dbReference type="NCBI Taxonomy" id="36148"/>
    <lineage>
        <taxon>Eukaryota</taxon>
        <taxon>Metazoa</taxon>
        <taxon>Ecdysozoa</taxon>
        <taxon>Arthropoda</taxon>
        <taxon>Hexapoda</taxon>
        <taxon>Insecta</taxon>
        <taxon>Pterygota</taxon>
        <taxon>Neoptera</taxon>
        <taxon>Paraneoptera</taxon>
        <taxon>Hemiptera</taxon>
        <taxon>Auchenorrhyncha</taxon>
        <taxon>Membracoidea</taxon>
        <taxon>Cicadellidae</taxon>
        <taxon>Cicadellinae</taxon>
        <taxon>Cicadellini</taxon>
        <taxon>Graphocephala</taxon>
    </lineage>
</organism>
<feature type="region of interest" description="Disordered" evidence="2">
    <location>
        <begin position="189"/>
        <end position="258"/>
    </location>
</feature>
<dbReference type="PANTHER" id="PTHR48426:SF1">
    <property type="entry name" value="CHROMATIN TARGET OF PRMT1 PROTEIN"/>
    <property type="match status" value="1"/>
</dbReference>
<protein>
    <recommendedName>
        <fullName evidence="3">Chromatin target of PRMT1 protein C-terminal domain-containing protein</fullName>
    </recommendedName>
</protein>
<feature type="compositionally biased region" description="Low complexity" evidence="2">
    <location>
        <begin position="107"/>
        <end position="119"/>
    </location>
</feature>
<feature type="region of interest" description="Disordered" evidence="2">
    <location>
        <begin position="98"/>
        <end position="140"/>
    </location>
</feature>
<feature type="domain" description="Chromatin target of PRMT1 protein C-terminal" evidence="3">
    <location>
        <begin position="205"/>
        <end position="286"/>
    </location>
</feature>
<evidence type="ECO:0000256" key="2">
    <source>
        <dbReference type="SAM" id="MobiDB-lite"/>
    </source>
</evidence>
<proteinExistence type="predicted"/>
<dbReference type="InterPro" id="IPR052656">
    <property type="entry name" value="CTOP_PRMT1"/>
</dbReference>
<evidence type="ECO:0000256" key="1">
    <source>
        <dbReference type="ARBA" id="ARBA00022884"/>
    </source>
</evidence>
<accession>A0A1B6MIM0</accession>
<sequence>MSLKKIYLKGKTRISLHERFTFLRTQSGGESSGTQVVRPAVYGARQAASVKNQRLTQLMDRRPSVIAALKVKKRLLKQRLGQGQQRLSIKDRLSLRGSGGLRGRVGQRGLTSGRSLTRLRGGGRGNRRPGRGNLSRSQSQTNLLIGHSMQSLNSGRYDIGSGDGVNVRGRGRFQNRNIFNRQEFRARGGRRGGFRTRGGGRFIRNQSDFRNRRGTGFGRFNNQGVRSRGFRGRGGGRRGVGMPRGRGARGPAPTKEELDSQLDQYMAGSRGVLDTELDSYMAQQESWD</sequence>
<dbReference type="GO" id="GO:0003723">
    <property type="term" value="F:RNA binding"/>
    <property type="evidence" value="ECO:0007669"/>
    <property type="project" value="UniProtKB-KW"/>
</dbReference>
<dbReference type="InterPro" id="IPR025715">
    <property type="entry name" value="FoP_C"/>
</dbReference>
<dbReference type="EMBL" id="GEBQ01004201">
    <property type="protein sequence ID" value="JAT35776.1"/>
    <property type="molecule type" value="Transcribed_RNA"/>
</dbReference>
<evidence type="ECO:0000259" key="3">
    <source>
        <dbReference type="SMART" id="SM01218"/>
    </source>
</evidence>
<evidence type="ECO:0000313" key="4">
    <source>
        <dbReference type="EMBL" id="JAT35776.1"/>
    </source>
</evidence>
<keyword evidence="1" id="KW-0694">RNA-binding</keyword>
<reference evidence="4" key="1">
    <citation type="submission" date="2015-11" db="EMBL/GenBank/DDBJ databases">
        <title>De novo transcriptome assembly of four potential Pierce s Disease insect vectors from Arizona vineyards.</title>
        <authorList>
            <person name="Tassone E.E."/>
        </authorList>
    </citation>
    <scope>NUCLEOTIDE SEQUENCE</scope>
</reference>
<feature type="compositionally biased region" description="Low complexity" evidence="2">
    <location>
        <begin position="218"/>
        <end position="227"/>
    </location>
</feature>
<dbReference type="PANTHER" id="PTHR48426">
    <property type="entry name" value="CHROMATIN TARGET OF PRMT1 PROTEIN"/>
    <property type="match status" value="1"/>
</dbReference>
<dbReference type="AlphaFoldDB" id="A0A1B6MIM0"/>
<dbReference type="Pfam" id="PF13865">
    <property type="entry name" value="FoP_duplication"/>
    <property type="match status" value="1"/>
</dbReference>